<sequence length="70" mass="7564">MPIYWGTLAWLYGLSGVLGVYVMGYRGMSPGVDGLGYGFLPLQVQGADLEREGWHSRWVKMKLGEGAAGG</sequence>
<dbReference type="EMBL" id="JAUKUD010000006">
    <property type="protein sequence ID" value="KAK0740222.1"/>
    <property type="molecule type" value="Genomic_DNA"/>
</dbReference>
<reference evidence="2" key="1">
    <citation type="submission" date="2023-06" db="EMBL/GenBank/DDBJ databases">
        <title>Genome-scale phylogeny and comparative genomics of the fungal order Sordariales.</title>
        <authorList>
            <consortium name="Lawrence Berkeley National Laboratory"/>
            <person name="Hensen N."/>
            <person name="Bonometti L."/>
            <person name="Westerberg I."/>
            <person name="Brannstrom I.O."/>
            <person name="Guillou S."/>
            <person name="Cros-Aarteil S."/>
            <person name="Calhoun S."/>
            <person name="Haridas S."/>
            <person name="Kuo A."/>
            <person name="Mondo S."/>
            <person name="Pangilinan J."/>
            <person name="Riley R."/>
            <person name="LaButti K."/>
            <person name="Andreopoulos B."/>
            <person name="Lipzen A."/>
            <person name="Chen C."/>
            <person name="Yanf M."/>
            <person name="Daum C."/>
            <person name="Ng V."/>
            <person name="Clum A."/>
            <person name="Steindorff A."/>
            <person name="Ohm R."/>
            <person name="Martin F."/>
            <person name="Silar P."/>
            <person name="Natvig D."/>
            <person name="Lalanne C."/>
            <person name="Gautier V."/>
            <person name="Ament-velasquez S.L."/>
            <person name="Kruys A."/>
            <person name="Hutchinson M.I."/>
            <person name="Powell A.J."/>
            <person name="Barry K."/>
            <person name="Miller A.N."/>
            <person name="Grigoriev I.V."/>
            <person name="Debuchy R."/>
            <person name="Gladieux P."/>
            <person name="Thoren M.H."/>
            <person name="Johannesson H."/>
        </authorList>
    </citation>
    <scope>NUCLEOTIDE SEQUENCE</scope>
    <source>
        <strain evidence="2">SMH3187-1</strain>
    </source>
</reference>
<keyword evidence="1" id="KW-0812">Transmembrane</keyword>
<dbReference type="Proteomes" id="UP001172155">
    <property type="component" value="Unassembled WGS sequence"/>
</dbReference>
<organism evidence="2 3">
    <name type="scientific">Schizothecium vesticola</name>
    <dbReference type="NCBI Taxonomy" id="314040"/>
    <lineage>
        <taxon>Eukaryota</taxon>
        <taxon>Fungi</taxon>
        <taxon>Dikarya</taxon>
        <taxon>Ascomycota</taxon>
        <taxon>Pezizomycotina</taxon>
        <taxon>Sordariomycetes</taxon>
        <taxon>Sordariomycetidae</taxon>
        <taxon>Sordariales</taxon>
        <taxon>Schizotheciaceae</taxon>
        <taxon>Schizothecium</taxon>
    </lineage>
</organism>
<evidence type="ECO:0000313" key="2">
    <source>
        <dbReference type="EMBL" id="KAK0740222.1"/>
    </source>
</evidence>
<proteinExistence type="predicted"/>
<keyword evidence="3" id="KW-1185">Reference proteome</keyword>
<keyword evidence="1" id="KW-0472">Membrane</keyword>
<gene>
    <name evidence="2" type="ORF">B0T18DRAFT_417472</name>
</gene>
<feature type="transmembrane region" description="Helical" evidence="1">
    <location>
        <begin position="6"/>
        <end position="25"/>
    </location>
</feature>
<protein>
    <submittedName>
        <fullName evidence="2">Uncharacterized protein</fullName>
    </submittedName>
</protein>
<name>A0AA40JYY6_9PEZI</name>
<accession>A0AA40JYY6</accession>
<evidence type="ECO:0000313" key="3">
    <source>
        <dbReference type="Proteomes" id="UP001172155"/>
    </source>
</evidence>
<evidence type="ECO:0000256" key="1">
    <source>
        <dbReference type="SAM" id="Phobius"/>
    </source>
</evidence>
<comment type="caution">
    <text evidence="2">The sequence shown here is derived from an EMBL/GenBank/DDBJ whole genome shotgun (WGS) entry which is preliminary data.</text>
</comment>
<keyword evidence="1" id="KW-1133">Transmembrane helix</keyword>
<dbReference type="AlphaFoldDB" id="A0AA40JYY6"/>